<feature type="region of interest" description="Disordered" evidence="1">
    <location>
        <begin position="1"/>
        <end position="97"/>
    </location>
</feature>
<evidence type="ECO:0000256" key="1">
    <source>
        <dbReference type="SAM" id="MobiDB-lite"/>
    </source>
</evidence>
<proteinExistence type="predicted"/>
<accession>A0ABN9UD69</accession>
<reference evidence="2" key="1">
    <citation type="submission" date="2023-10" db="EMBL/GenBank/DDBJ databases">
        <authorList>
            <person name="Chen Y."/>
            <person name="Shah S."/>
            <person name="Dougan E. K."/>
            <person name="Thang M."/>
            <person name="Chan C."/>
        </authorList>
    </citation>
    <scope>NUCLEOTIDE SEQUENCE [LARGE SCALE GENOMIC DNA]</scope>
</reference>
<feature type="compositionally biased region" description="Gly residues" evidence="1">
    <location>
        <begin position="21"/>
        <end position="42"/>
    </location>
</feature>
<gene>
    <name evidence="2" type="ORF">PCOR1329_LOCUS47515</name>
</gene>
<keyword evidence="3" id="KW-1185">Reference proteome</keyword>
<comment type="caution">
    <text evidence="2">The sequence shown here is derived from an EMBL/GenBank/DDBJ whole genome shotgun (WGS) entry which is preliminary data.</text>
</comment>
<dbReference type="Proteomes" id="UP001189429">
    <property type="component" value="Unassembled WGS sequence"/>
</dbReference>
<sequence length="171" mass="17747">MDSEHPTRGLSGGEEERLAARGGGIAVSGGQTGEKVGEGGQDGASWAEFSDESEPPGVSGTSDPEGAAGGRARGRVCSWGPRSRSAAPPGQRPRPRPQARIRGLLNSLGVQWISDLLDSLGVQWIGDLANSLGVLWTSDALDSLGVLWIVDHLDSLGVLWIVVCEAREGGP</sequence>
<evidence type="ECO:0000313" key="3">
    <source>
        <dbReference type="Proteomes" id="UP001189429"/>
    </source>
</evidence>
<name>A0ABN9UD69_9DINO</name>
<protein>
    <submittedName>
        <fullName evidence="2">Uncharacterized protein</fullName>
    </submittedName>
</protein>
<dbReference type="EMBL" id="CAUYUJ010015726">
    <property type="protein sequence ID" value="CAK0857380.1"/>
    <property type="molecule type" value="Genomic_DNA"/>
</dbReference>
<evidence type="ECO:0000313" key="2">
    <source>
        <dbReference type="EMBL" id="CAK0857380.1"/>
    </source>
</evidence>
<organism evidence="2 3">
    <name type="scientific">Prorocentrum cordatum</name>
    <dbReference type="NCBI Taxonomy" id="2364126"/>
    <lineage>
        <taxon>Eukaryota</taxon>
        <taxon>Sar</taxon>
        <taxon>Alveolata</taxon>
        <taxon>Dinophyceae</taxon>
        <taxon>Prorocentrales</taxon>
        <taxon>Prorocentraceae</taxon>
        <taxon>Prorocentrum</taxon>
    </lineage>
</organism>